<dbReference type="AlphaFoldDB" id="A0A928X0K6"/>
<dbReference type="RefSeq" id="WP_193989924.1">
    <property type="nucleotide sequence ID" value="NZ_JADEXP010000002.1"/>
</dbReference>
<dbReference type="Pfam" id="PF01370">
    <property type="entry name" value="Epimerase"/>
    <property type="match status" value="1"/>
</dbReference>
<evidence type="ECO:0000259" key="1">
    <source>
        <dbReference type="Pfam" id="PF01370"/>
    </source>
</evidence>
<evidence type="ECO:0000313" key="3">
    <source>
        <dbReference type="Proteomes" id="UP000615026"/>
    </source>
</evidence>
<organism evidence="2 3">
    <name type="scientific">Leptolyngbya cf. ectocarpi LEGE 11479</name>
    <dbReference type="NCBI Taxonomy" id="1828722"/>
    <lineage>
        <taxon>Bacteria</taxon>
        <taxon>Bacillati</taxon>
        <taxon>Cyanobacteriota</taxon>
        <taxon>Cyanophyceae</taxon>
        <taxon>Leptolyngbyales</taxon>
        <taxon>Leptolyngbyaceae</taxon>
        <taxon>Leptolyngbya group</taxon>
        <taxon>Leptolyngbya</taxon>
    </lineage>
</organism>
<protein>
    <submittedName>
        <fullName evidence="2">NAD(P)-dependent oxidoreductase</fullName>
    </submittedName>
</protein>
<sequence length="333" mass="37565">MSQLAHSLQSPPPQRIFITGASGCIGHYILENLLSNSNHELFLLLRNPDKLLLDISQQQRVHILQGDIREVDQFSDLLGTMDSAILIATSWGGAPAIYDINVTANLKLMELLDPDRLQQVLYFSTASILDRQNTPLREAGQVSFDYIRSKYQCHQKLKTLAIYPKITTLFPTLVFGGDTNKPYSHISSGLTEVTKWIDLIRFFSADGTLHFIHAQDIATVVGHLIDHPPQINESRELVLGNSALAVDDAVTAVSQYLGRSIYFRIPLSQGLIDFFIKLFNVRMADWDRFCLKYRHFTYQNPLTPSSFGIDTYCATVAELFQASGIESKQRKTR</sequence>
<proteinExistence type="predicted"/>
<name>A0A928X0K6_LEPEC</name>
<dbReference type="InterPro" id="IPR036291">
    <property type="entry name" value="NAD(P)-bd_dom_sf"/>
</dbReference>
<evidence type="ECO:0000313" key="2">
    <source>
        <dbReference type="EMBL" id="MBE9065191.1"/>
    </source>
</evidence>
<dbReference type="PANTHER" id="PTHR43245:SF13">
    <property type="entry name" value="UDP-D-APIOSE_UDP-D-XYLOSE SYNTHASE 2"/>
    <property type="match status" value="1"/>
</dbReference>
<dbReference type="InterPro" id="IPR001509">
    <property type="entry name" value="Epimerase_deHydtase"/>
</dbReference>
<dbReference type="SUPFAM" id="SSF51735">
    <property type="entry name" value="NAD(P)-binding Rossmann-fold domains"/>
    <property type="match status" value="1"/>
</dbReference>
<gene>
    <name evidence="2" type="ORF">IQ260_00810</name>
</gene>
<dbReference type="Proteomes" id="UP000615026">
    <property type="component" value="Unassembled WGS sequence"/>
</dbReference>
<accession>A0A928X0K6</accession>
<dbReference type="PANTHER" id="PTHR43245">
    <property type="entry name" value="BIFUNCTIONAL POLYMYXIN RESISTANCE PROTEIN ARNA"/>
    <property type="match status" value="1"/>
</dbReference>
<keyword evidence="3" id="KW-1185">Reference proteome</keyword>
<comment type="caution">
    <text evidence="2">The sequence shown here is derived from an EMBL/GenBank/DDBJ whole genome shotgun (WGS) entry which is preliminary data.</text>
</comment>
<feature type="domain" description="NAD-dependent epimerase/dehydratase" evidence="1">
    <location>
        <begin position="16"/>
        <end position="240"/>
    </location>
</feature>
<dbReference type="InterPro" id="IPR050177">
    <property type="entry name" value="Lipid_A_modif_metabolic_enz"/>
</dbReference>
<reference evidence="2" key="1">
    <citation type="submission" date="2020-10" db="EMBL/GenBank/DDBJ databases">
        <authorList>
            <person name="Castelo-Branco R."/>
            <person name="Eusebio N."/>
            <person name="Adriana R."/>
            <person name="Vieira A."/>
            <person name="Brugerolle De Fraissinette N."/>
            <person name="Rezende De Castro R."/>
            <person name="Schneider M.P."/>
            <person name="Vasconcelos V."/>
            <person name="Leao P.N."/>
        </authorList>
    </citation>
    <scope>NUCLEOTIDE SEQUENCE</scope>
    <source>
        <strain evidence="2">LEGE 11479</strain>
    </source>
</reference>
<dbReference type="Gene3D" id="3.40.50.720">
    <property type="entry name" value="NAD(P)-binding Rossmann-like Domain"/>
    <property type="match status" value="1"/>
</dbReference>
<dbReference type="EMBL" id="JADEXP010000002">
    <property type="protein sequence ID" value="MBE9065191.1"/>
    <property type="molecule type" value="Genomic_DNA"/>
</dbReference>